<keyword evidence="9" id="KW-0289">Folate biosynthesis</keyword>
<evidence type="ECO:0000313" key="15">
    <source>
        <dbReference type="Proteomes" id="UP000095552"/>
    </source>
</evidence>
<organism evidence="14 15">
    <name type="scientific">Roseivirga misakiensis</name>
    <dbReference type="NCBI Taxonomy" id="1563681"/>
    <lineage>
        <taxon>Bacteria</taxon>
        <taxon>Pseudomonadati</taxon>
        <taxon>Bacteroidota</taxon>
        <taxon>Cytophagia</taxon>
        <taxon>Cytophagales</taxon>
        <taxon>Roseivirgaceae</taxon>
        <taxon>Roseivirga</taxon>
    </lineage>
</organism>
<evidence type="ECO:0000256" key="12">
    <source>
        <dbReference type="ARBA" id="ARBA00033413"/>
    </source>
</evidence>
<dbReference type="GO" id="GO:0046654">
    <property type="term" value="P:tetrahydrofolate biosynthetic process"/>
    <property type="evidence" value="ECO:0007669"/>
    <property type="project" value="UniProtKB-UniPathway"/>
</dbReference>
<comment type="pathway">
    <text evidence="1">Cofactor biosynthesis; tetrahydrofolate biosynthesis; 2-amino-4-hydroxy-6-hydroxymethyl-7,8-dihydropteridine diphosphate from 7,8-dihydroneopterin triphosphate: step 4/4.</text>
</comment>
<dbReference type="GO" id="GO:0046656">
    <property type="term" value="P:folic acid biosynthetic process"/>
    <property type="evidence" value="ECO:0007669"/>
    <property type="project" value="UniProtKB-KW"/>
</dbReference>
<reference evidence="14 15" key="1">
    <citation type="submission" date="2016-08" db="EMBL/GenBank/DDBJ databases">
        <title>Draft genome of Fabibacter sp. strain SK-8.</title>
        <authorList>
            <person name="Wong S.-K."/>
            <person name="Hamasaki K."/>
            <person name="Yoshizawa S."/>
        </authorList>
    </citation>
    <scope>NUCLEOTIDE SEQUENCE [LARGE SCALE GENOMIC DNA]</scope>
    <source>
        <strain evidence="14 15">SK-8</strain>
    </source>
</reference>
<evidence type="ECO:0000256" key="11">
    <source>
        <dbReference type="ARBA" id="ARBA00029766"/>
    </source>
</evidence>
<evidence type="ECO:0000256" key="8">
    <source>
        <dbReference type="ARBA" id="ARBA00022840"/>
    </source>
</evidence>
<dbReference type="Gene3D" id="3.30.70.560">
    <property type="entry name" value="7,8-Dihydro-6-hydroxymethylpterin-pyrophosphokinase HPPK"/>
    <property type="match status" value="1"/>
</dbReference>
<keyword evidence="7 14" id="KW-0418">Kinase</keyword>
<protein>
    <recommendedName>
        <fullName evidence="4">2-amino-4-hydroxy-6-hydroxymethyldihydropteridine pyrophosphokinase</fullName>
        <ecNumber evidence="3">2.7.6.3</ecNumber>
    </recommendedName>
    <alternativeName>
        <fullName evidence="11">6-hydroxymethyl-7,8-dihydropterin pyrophosphokinase</fullName>
    </alternativeName>
    <alternativeName>
        <fullName evidence="12">7,8-dihydro-6-hydroxymethylpterin-pyrophosphokinase</fullName>
    </alternativeName>
</protein>
<dbReference type="GO" id="GO:0003848">
    <property type="term" value="F:2-amino-4-hydroxy-6-hydroxymethyldihydropteridine diphosphokinase activity"/>
    <property type="evidence" value="ECO:0007669"/>
    <property type="project" value="UniProtKB-EC"/>
</dbReference>
<dbReference type="EC" id="2.7.6.3" evidence="3"/>
<dbReference type="CDD" id="cd00483">
    <property type="entry name" value="HPPK"/>
    <property type="match status" value="1"/>
</dbReference>
<evidence type="ECO:0000256" key="10">
    <source>
        <dbReference type="ARBA" id="ARBA00029409"/>
    </source>
</evidence>
<keyword evidence="6" id="KW-0547">Nucleotide-binding</keyword>
<keyword evidence="8" id="KW-0067">ATP-binding</keyword>
<feature type="domain" description="7,8-dihydro-6-hydroxymethylpterin-pyrophosphokinase" evidence="13">
    <location>
        <begin position="87"/>
        <end position="98"/>
    </location>
</feature>
<dbReference type="NCBIfam" id="TIGR01498">
    <property type="entry name" value="folK"/>
    <property type="match status" value="1"/>
</dbReference>
<evidence type="ECO:0000256" key="2">
    <source>
        <dbReference type="ARBA" id="ARBA00005810"/>
    </source>
</evidence>
<dbReference type="InterPro" id="IPR035907">
    <property type="entry name" value="Hppk_sf"/>
</dbReference>
<evidence type="ECO:0000256" key="3">
    <source>
        <dbReference type="ARBA" id="ARBA00013253"/>
    </source>
</evidence>
<accession>A0A1E5T4D6</accession>
<dbReference type="GO" id="GO:0005524">
    <property type="term" value="F:ATP binding"/>
    <property type="evidence" value="ECO:0007669"/>
    <property type="project" value="UniProtKB-KW"/>
</dbReference>
<dbReference type="OrthoDB" id="9808041at2"/>
<dbReference type="UniPathway" id="UPA00077">
    <property type="reaction ID" value="UER00155"/>
</dbReference>
<gene>
    <name evidence="14" type="ORF">BFP71_00635</name>
</gene>
<keyword evidence="5" id="KW-0808">Transferase</keyword>
<evidence type="ECO:0000256" key="5">
    <source>
        <dbReference type="ARBA" id="ARBA00022679"/>
    </source>
</evidence>
<proteinExistence type="inferred from homology"/>
<dbReference type="PROSITE" id="PS00794">
    <property type="entry name" value="HPPK"/>
    <property type="match status" value="1"/>
</dbReference>
<dbReference type="PANTHER" id="PTHR43071:SF1">
    <property type="entry name" value="2-AMINO-4-HYDROXY-6-HYDROXYMETHYLDIHYDROPTERIDINE PYROPHOSPHOKINASE"/>
    <property type="match status" value="1"/>
</dbReference>
<comment type="caution">
    <text evidence="14">The sequence shown here is derived from an EMBL/GenBank/DDBJ whole genome shotgun (WGS) entry which is preliminary data.</text>
</comment>
<dbReference type="STRING" id="1563681.BFP71_00635"/>
<dbReference type="EMBL" id="MDGQ01000003">
    <property type="protein sequence ID" value="OEK06216.1"/>
    <property type="molecule type" value="Genomic_DNA"/>
</dbReference>
<dbReference type="AlphaFoldDB" id="A0A1E5T4D6"/>
<dbReference type="RefSeq" id="WP_069833528.1">
    <property type="nucleotide sequence ID" value="NZ_MDGQ01000003.1"/>
</dbReference>
<evidence type="ECO:0000313" key="14">
    <source>
        <dbReference type="EMBL" id="OEK06216.1"/>
    </source>
</evidence>
<dbReference type="GO" id="GO:0016301">
    <property type="term" value="F:kinase activity"/>
    <property type="evidence" value="ECO:0007669"/>
    <property type="project" value="UniProtKB-KW"/>
</dbReference>
<evidence type="ECO:0000259" key="13">
    <source>
        <dbReference type="PROSITE" id="PS00794"/>
    </source>
</evidence>
<evidence type="ECO:0000256" key="6">
    <source>
        <dbReference type="ARBA" id="ARBA00022741"/>
    </source>
</evidence>
<keyword evidence="15" id="KW-1185">Reference proteome</keyword>
<comment type="function">
    <text evidence="10">Catalyzes the transfer of pyrophosphate from adenosine triphosphate (ATP) to 6-hydroxymethyl-7,8-dihydropterin, an enzymatic step in folate biosynthesis pathway.</text>
</comment>
<dbReference type="SUPFAM" id="SSF55083">
    <property type="entry name" value="6-hydroxymethyl-7,8-dihydropterin pyrophosphokinase, HPPK"/>
    <property type="match status" value="1"/>
</dbReference>
<comment type="similarity">
    <text evidence="2">Belongs to the HPPK family.</text>
</comment>
<dbReference type="InterPro" id="IPR000550">
    <property type="entry name" value="Hppk"/>
</dbReference>
<evidence type="ECO:0000256" key="1">
    <source>
        <dbReference type="ARBA" id="ARBA00005051"/>
    </source>
</evidence>
<sequence length="163" mass="18895">MNSIYLLLGSNLGDRLANLRRVCELLIVERIAIRKESSIYETAAWGVEDQPTFLNQVVEIETSRTPERLLALTQAIELEMGRKRVTKWGERLIDIDILYCEEVILNKPELIIPHPEIQNRRFTLVPMVEIAPDFEHPVLKVNQQKLLDNCPDELEVLPFSIDY</sequence>
<evidence type="ECO:0000256" key="4">
    <source>
        <dbReference type="ARBA" id="ARBA00016218"/>
    </source>
</evidence>
<dbReference type="Pfam" id="PF01288">
    <property type="entry name" value="HPPK"/>
    <property type="match status" value="1"/>
</dbReference>
<name>A0A1E5T4D6_9BACT</name>
<dbReference type="Proteomes" id="UP000095552">
    <property type="component" value="Unassembled WGS sequence"/>
</dbReference>
<evidence type="ECO:0000256" key="7">
    <source>
        <dbReference type="ARBA" id="ARBA00022777"/>
    </source>
</evidence>
<evidence type="ECO:0000256" key="9">
    <source>
        <dbReference type="ARBA" id="ARBA00022909"/>
    </source>
</evidence>
<dbReference type="PANTHER" id="PTHR43071">
    <property type="entry name" value="2-AMINO-4-HYDROXY-6-HYDROXYMETHYLDIHYDROPTERIDINE PYROPHOSPHOKINASE"/>
    <property type="match status" value="1"/>
</dbReference>